<accession>A0A7C4FFK0</accession>
<organism evidence="1">
    <name type="scientific">Ignisphaera aggregans</name>
    <dbReference type="NCBI Taxonomy" id="334771"/>
    <lineage>
        <taxon>Archaea</taxon>
        <taxon>Thermoproteota</taxon>
        <taxon>Thermoprotei</taxon>
        <taxon>Desulfurococcales</taxon>
        <taxon>Desulfurococcaceae</taxon>
        <taxon>Ignisphaera</taxon>
    </lineage>
</organism>
<protein>
    <submittedName>
        <fullName evidence="1">Uncharacterized protein</fullName>
    </submittedName>
</protein>
<dbReference type="AlphaFoldDB" id="A0A7C4FFK0"/>
<sequence>MWHIERMGRHVIAQYKVVWRDVASEFVPAAETTGAISYHNVHYVVVSNLDEACYIMTESLAPQINAVVGKLSPWIRYVQPRFIRYFKIPRYSPNRKTHKQLVSVGLRVSARRKLQRRT</sequence>
<dbReference type="EMBL" id="DTFF01000039">
    <property type="protein sequence ID" value="HGI87603.1"/>
    <property type="molecule type" value="Genomic_DNA"/>
</dbReference>
<reference evidence="1" key="1">
    <citation type="journal article" date="2020" name="mSystems">
        <title>Genome- and Community-Level Interaction Insights into Carbon Utilization and Element Cycling Functions of Hydrothermarchaeota in Hydrothermal Sediment.</title>
        <authorList>
            <person name="Zhou Z."/>
            <person name="Liu Y."/>
            <person name="Xu W."/>
            <person name="Pan J."/>
            <person name="Luo Z.H."/>
            <person name="Li M."/>
        </authorList>
    </citation>
    <scope>NUCLEOTIDE SEQUENCE [LARGE SCALE GENOMIC DNA]</scope>
    <source>
        <strain evidence="1">SpSt-732</strain>
    </source>
</reference>
<evidence type="ECO:0000313" key="1">
    <source>
        <dbReference type="EMBL" id="HGI87603.1"/>
    </source>
</evidence>
<name>A0A7C4FFK0_9CREN</name>
<gene>
    <name evidence="1" type="ORF">ENV14_04330</name>
</gene>
<proteinExistence type="predicted"/>
<comment type="caution">
    <text evidence="1">The sequence shown here is derived from an EMBL/GenBank/DDBJ whole genome shotgun (WGS) entry which is preliminary data.</text>
</comment>